<dbReference type="Proteomes" id="UP000324629">
    <property type="component" value="Unassembled WGS sequence"/>
</dbReference>
<dbReference type="GO" id="GO:0016653">
    <property type="term" value="F:oxidoreductase activity, acting on NAD(P)H, heme protein as acceptor"/>
    <property type="evidence" value="ECO:0007669"/>
    <property type="project" value="TreeGrafter"/>
</dbReference>
<comment type="catalytic activity">
    <reaction evidence="11">
        <text>Fe(II)-heme o + 2 A + H2O = Fe(II)-heme a + 2 AH2</text>
        <dbReference type="Rhea" id="RHEA:63388"/>
        <dbReference type="ChEBI" id="CHEBI:13193"/>
        <dbReference type="ChEBI" id="CHEBI:15377"/>
        <dbReference type="ChEBI" id="CHEBI:17499"/>
        <dbReference type="ChEBI" id="CHEBI:60530"/>
        <dbReference type="ChEBI" id="CHEBI:61715"/>
        <dbReference type="EC" id="1.17.99.9"/>
    </reaction>
    <physiologicalReaction direction="left-to-right" evidence="11">
        <dbReference type="Rhea" id="RHEA:63389"/>
    </physiologicalReaction>
</comment>
<keyword evidence="14" id="KW-1185">Reference proteome</keyword>
<sequence length="120" mass="12975">MADRWIPTDLISPQYGSALSNLVNNPTGVQFVHRVLAYSTVAVATALWVSVMRVSVAQTGPRIRNAAHLVLASVWGQSALGVLTLLHYVPVSLGVMHQGGSLVLFSTLLWFTHCLRAVPK</sequence>
<evidence type="ECO:0000256" key="12">
    <source>
        <dbReference type="SAM" id="Phobius"/>
    </source>
</evidence>
<evidence type="ECO:0000256" key="5">
    <source>
        <dbReference type="ARBA" id="ARBA00022989"/>
    </source>
</evidence>
<feature type="transmembrane region" description="Helical" evidence="12">
    <location>
        <begin position="66"/>
        <end position="89"/>
    </location>
</feature>
<comment type="cofactor">
    <cofactor evidence="1">
        <name>heme b</name>
        <dbReference type="ChEBI" id="CHEBI:60344"/>
    </cofactor>
</comment>
<evidence type="ECO:0000313" key="14">
    <source>
        <dbReference type="Proteomes" id="UP000324629"/>
    </source>
</evidence>
<gene>
    <name evidence="13" type="ORF">DEA37_0012813</name>
</gene>
<comment type="subcellular location">
    <subcellularLocation>
        <location evidence="2">Membrane</location>
        <topology evidence="2">Multi-pass membrane protein</topology>
    </subcellularLocation>
</comment>
<dbReference type="PANTHER" id="PTHR23289:SF2">
    <property type="entry name" value="CYTOCHROME C OXIDASE ASSEMBLY PROTEIN COX15 HOMOLOG"/>
    <property type="match status" value="1"/>
</dbReference>
<name>A0A5J4N5J4_9TREM</name>
<dbReference type="InterPro" id="IPR003780">
    <property type="entry name" value="COX15/CtaA_fam"/>
</dbReference>
<evidence type="ECO:0000256" key="2">
    <source>
        <dbReference type="ARBA" id="ARBA00004141"/>
    </source>
</evidence>
<evidence type="ECO:0000313" key="13">
    <source>
        <dbReference type="EMBL" id="KAA3670791.1"/>
    </source>
</evidence>
<keyword evidence="9 12" id="KW-0472">Membrane</keyword>
<keyword evidence="7" id="KW-0408">Iron</keyword>
<evidence type="ECO:0000256" key="4">
    <source>
        <dbReference type="ARBA" id="ARBA00022723"/>
    </source>
</evidence>
<keyword evidence="3 12" id="KW-0812">Transmembrane</keyword>
<accession>A0A5J4N5J4</accession>
<evidence type="ECO:0000256" key="10">
    <source>
        <dbReference type="ARBA" id="ARBA00044501"/>
    </source>
</evidence>
<dbReference type="AlphaFoldDB" id="A0A5J4N5J4"/>
<dbReference type="GO" id="GO:0006784">
    <property type="term" value="P:heme A biosynthetic process"/>
    <property type="evidence" value="ECO:0007669"/>
    <property type="project" value="InterPro"/>
</dbReference>
<comment type="pathway">
    <text evidence="10">Porphyrin-containing compound metabolism; heme A biosynthesis; heme A from heme O: step 1/1.</text>
</comment>
<evidence type="ECO:0000256" key="8">
    <source>
        <dbReference type="ARBA" id="ARBA00023133"/>
    </source>
</evidence>
<keyword evidence="6" id="KW-0560">Oxidoreductase</keyword>
<evidence type="ECO:0000256" key="6">
    <source>
        <dbReference type="ARBA" id="ARBA00023002"/>
    </source>
</evidence>
<evidence type="ECO:0000256" key="11">
    <source>
        <dbReference type="ARBA" id="ARBA00048044"/>
    </source>
</evidence>
<dbReference type="InterPro" id="IPR023754">
    <property type="entry name" value="HemeA_Synthase_type2"/>
</dbReference>
<evidence type="ECO:0000256" key="1">
    <source>
        <dbReference type="ARBA" id="ARBA00001970"/>
    </source>
</evidence>
<keyword evidence="4" id="KW-0479">Metal-binding</keyword>
<dbReference type="GO" id="GO:0046872">
    <property type="term" value="F:metal ion binding"/>
    <property type="evidence" value="ECO:0007669"/>
    <property type="project" value="UniProtKB-KW"/>
</dbReference>
<keyword evidence="5 12" id="KW-1133">Transmembrane helix</keyword>
<dbReference type="GO" id="GO:0005743">
    <property type="term" value="C:mitochondrial inner membrane"/>
    <property type="evidence" value="ECO:0007669"/>
    <property type="project" value="TreeGrafter"/>
</dbReference>
<dbReference type="Pfam" id="PF02628">
    <property type="entry name" value="COX15-CtaA"/>
    <property type="match status" value="1"/>
</dbReference>
<evidence type="ECO:0000256" key="9">
    <source>
        <dbReference type="ARBA" id="ARBA00023136"/>
    </source>
</evidence>
<reference evidence="13 14" key="1">
    <citation type="journal article" date="2019" name="Gigascience">
        <title>Whole-genome sequence of the oriental lung fluke Paragonimus westermani.</title>
        <authorList>
            <person name="Oey H."/>
            <person name="Zakrzewski M."/>
            <person name="Narain K."/>
            <person name="Devi K.R."/>
            <person name="Agatsuma T."/>
            <person name="Nawaratna S."/>
            <person name="Gobert G.N."/>
            <person name="Jones M.K."/>
            <person name="Ragan M.A."/>
            <person name="McManus D.P."/>
            <person name="Krause L."/>
        </authorList>
    </citation>
    <scope>NUCLEOTIDE SEQUENCE [LARGE SCALE GENOMIC DNA]</scope>
    <source>
        <strain evidence="13 14">IND2009</strain>
    </source>
</reference>
<evidence type="ECO:0000256" key="3">
    <source>
        <dbReference type="ARBA" id="ARBA00022692"/>
    </source>
</evidence>
<feature type="transmembrane region" description="Helical" evidence="12">
    <location>
        <begin position="35"/>
        <end position="54"/>
    </location>
</feature>
<protein>
    <submittedName>
        <fullName evidence="13">Cytochrome c oxidase assembly protein subunit 15</fullName>
    </submittedName>
</protein>
<dbReference type="PANTHER" id="PTHR23289">
    <property type="entry name" value="CYTOCHROME C OXIDASE ASSEMBLY PROTEIN COX15"/>
    <property type="match status" value="1"/>
</dbReference>
<proteinExistence type="predicted"/>
<evidence type="ECO:0000256" key="7">
    <source>
        <dbReference type="ARBA" id="ARBA00023004"/>
    </source>
</evidence>
<organism evidence="13 14">
    <name type="scientific">Paragonimus westermani</name>
    <dbReference type="NCBI Taxonomy" id="34504"/>
    <lineage>
        <taxon>Eukaryota</taxon>
        <taxon>Metazoa</taxon>
        <taxon>Spiralia</taxon>
        <taxon>Lophotrochozoa</taxon>
        <taxon>Platyhelminthes</taxon>
        <taxon>Trematoda</taxon>
        <taxon>Digenea</taxon>
        <taxon>Plagiorchiida</taxon>
        <taxon>Troglotremata</taxon>
        <taxon>Troglotrematidae</taxon>
        <taxon>Paragonimus</taxon>
    </lineage>
</organism>
<feature type="transmembrane region" description="Helical" evidence="12">
    <location>
        <begin position="95"/>
        <end position="115"/>
    </location>
</feature>
<dbReference type="EMBL" id="QNGE01008316">
    <property type="protein sequence ID" value="KAA3670791.1"/>
    <property type="molecule type" value="Genomic_DNA"/>
</dbReference>
<keyword evidence="8" id="KW-0350">Heme biosynthesis</keyword>
<comment type="caution">
    <text evidence="13">The sequence shown here is derived from an EMBL/GenBank/DDBJ whole genome shotgun (WGS) entry which is preliminary data.</text>
</comment>
<dbReference type="GO" id="GO:0120547">
    <property type="term" value="F:heme A synthase activity"/>
    <property type="evidence" value="ECO:0007669"/>
    <property type="project" value="UniProtKB-EC"/>
</dbReference>